<comment type="caution">
    <text evidence="1">The sequence shown here is derived from an EMBL/GenBank/DDBJ whole genome shotgun (WGS) entry which is preliminary data.</text>
</comment>
<evidence type="ECO:0000313" key="2">
    <source>
        <dbReference type="Proteomes" id="UP000012062"/>
    </source>
</evidence>
<dbReference type="AlphaFoldDB" id="M5ENY7"/>
<dbReference type="EMBL" id="CAUM01000097">
    <property type="protein sequence ID" value="CCV06454.1"/>
    <property type="molecule type" value="Genomic_DNA"/>
</dbReference>
<dbReference type="Proteomes" id="UP000012062">
    <property type="component" value="Unassembled WGS sequence"/>
</dbReference>
<dbReference type="STRING" id="1297569.MESS2_310079"/>
<protein>
    <submittedName>
        <fullName evidence="1">Uncharacterized protein</fullName>
    </submittedName>
</protein>
<sequence length="69" mass="7859">MRRSSRATIAPCCRRRCSTFWNASACSIRCADPVAQKHVLGLDPWVRSGFCDNDMHKSCRMKPFKRAAL</sequence>
<name>M5ENY7_9HYPH</name>
<proteinExistence type="predicted"/>
<accession>M5ENY7</accession>
<reference evidence="1 2" key="1">
    <citation type="submission" date="2013-02" db="EMBL/GenBank/DDBJ databases">
        <authorList>
            <person name="Genoscope - CEA"/>
        </authorList>
    </citation>
    <scope>NUCLEOTIDE SEQUENCE [LARGE SCALE GENOMIC DNA]</scope>
    <source>
        <strain evidence="1 2">STM 2683</strain>
    </source>
</reference>
<gene>
    <name evidence="1" type="ORF">MESS2_310079</name>
</gene>
<keyword evidence="2" id="KW-1185">Reference proteome</keyword>
<evidence type="ECO:0000313" key="1">
    <source>
        <dbReference type="EMBL" id="CCV06454.1"/>
    </source>
</evidence>
<organism evidence="1 2">
    <name type="scientific">Mesorhizobium metallidurans STM 2683</name>
    <dbReference type="NCBI Taxonomy" id="1297569"/>
    <lineage>
        <taxon>Bacteria</taxon>
        <taxon>Pseudomonadati</taxon>
        <taxon>Pseudomonadota</taxon>
        <taxon>Alphaproteobacteria</taxon>
        <taxon>Hyphomicrobiales</taxon>
        <taxon>Phyllobacteriaceae</taxon>
        <taxon>Mesorhizobium</taxon>
    </lineage>
</organism>